<evidence type="ECO:0000313" key="2">
    <source>
        <dbReference type="WBParaSite" id="nRc.2.0.1.t05249-RA"/>
    </source>
</evidence>
<accession>A0A915HU03</accession>
<evidence type="ECO:0000313" key="1">
    <source>
        <dbReference type="Proteomes" id="UP000887565"/>
    </source>
</evidence>
<proteinExistence type="predicted"/>
<name>A0A915HU03_ROMCU</name>
<dbReference type="AlphaFoldDB" id="A0A915HU03"/>
<dbReference type="Proteomes" id="UP000887565">
    <property type="component" value="Unplaced"/>
</dbReference>
<organism evidence="1 2">
    <name type="scientific">Romanomermis culicivorax</name>
    <name type="common">Nematode worm</name>
    <dbReference type="NCBI Taxonomy" id="13658"/>
    <lineage>
        <taxon>Eukaryota</taxon>
        <taxon>Metazoa</taxon>
        <taxon>Ecdysozoa</taxon>
        <taxon>Nematoda</taxon>
        <taxon>Enoplea</taxon>
        <taxon>Dorylaimia</taxon>
        <taxon>Mermithida</taxon>
        <taxon>Mermithoidea</taxon>
        <taxon>Mermithidae</taxon>
        <taxon>Romanomermis</taxon>
    </lineage>
</organism>
<protein>
    <submittedName>
        <fullName evidence="2">Uncharacterized protein</fullName>
    </submittedName>
</protein>
<keyword evidence="1" id="KW-1185">Reference proteome</keyword>
<sequence length="62" mass="6952">MNLFSGSRSTNSWIFPSPKSTGGCFCSRVKPWYSAKIGSKRSMKAKNEGQSDLKLLEIDQKH</sequence>
<reference evidence="2" key="1">
    <citation type="submission" date="2022-11" db="UniProtKB">
        <authorList>
            <consortium name="WormBaseParasite"/>
        </authorList>
    </citation>
    <scope>IDENTIFICATION</scope>
</reference>
<dbReference type="WBParaSite" id="nRc.2.0.1.t05249-RA">
    <property type="protein sequence ID" value="nRc.2.0.1.t05249-RA"/>
    <property type="gene ID" value="nRc.2.0.1.g05249"/>
</dbReference>